<evidence type="ECO:0000313" key="3">
    <source>
        <dbReference type="EMBL" id="TDD96913.1"/>
    </source>
</evidence>
<sequence>MFYFLTNDFELTIKEVADYYKRRWDIEVFFRFIKQELNVRYLVSLRKNGIEVMIYMTLNVVMFALIYKKANNPGYKKAKRRFDLEIRNLLLE</sequence>
<feature type="domain" description="Transposase IS4-like" evidence="2">
    <location>
        <begin position="5"/>
        <end position="58"/>
    </location>
</feature>
<dbReference type="Pfam" id="PF01609">
    <property type="entry name" value="DDE_Tnp_1"/>
    <property type="match status" value="1"/>
</dbReference>
<comment type="caution">
    <text evidence="3">The sequence shown here is derived from an EMBL/GenBank/DDBJ whole genome shotgun (WGS) entry which is preliminary data.</text>
</comment>
<dbReference type="PANTHER" id="PTHR33258">
    <property type="entry name" value="TRANSPOSASE INSL FOR INSERTION SEQUENCE ELEMENT IS186A-RELATED"/>
    <property type="match status" value="1"/>
</dbReference>
<dbReference type="RefSeq" id="WP_132004882.1">
    <property type="nucleotide sequence ID" value="NZ_SMFK01000005.1"/>
</dbReference>
<name>A0A4R5CF43_9FLAO</name>
<evidence type="ECO:0000313" key="4">
    <source>
        <dbReference type="Proteomes" id="UP000295479"/>
    </source>
</evidence>
<keyword evidence="1" id="KW-0812">Transmembrane</keyword>
<dbReference type="EMBL" id="SMFK01000005">
    <property type="protein sequence ID" value="TDD96913.1"/>
    <property type="molecule type" value="Genomic_DNA"/>
</dbReference>
<dbReference type="Proteomes" id="UP000295479">
    <property type="component" value="Unassembled WGS sequence"/>
</dbReference>
<evidence type="ECO:0000259" key="2">
    <source>
        <dbReference type="Pfam" id="PF01609"/>
    </source>
</evidence>
<organism evidence="3 4">
    <name type="scientific">Flavobacterium cellulosilyticum</name>
    <dbReference type="NCBI Taxonomy" id="2541731"/>
    <lineage>
        <taxon>Bacteria</taxon>
        <taxon>Pseudomonadati</taxon>
        <taxon>Bacteroidota</taxon>
        <taxon>Flavobacteriia</taxon>
        <taxon>Flavobacteriales</taxon>
        <taxon>Flavobacteriaceae</taxon>
        <taxon>Flavobacterium</taxon>
    </lineage>
</organism>
<dbReference type="PANTHER" id="PTHR33258:SF1">
    <property type="entry name" value="TRANSPOSASE INSL FOR INSERTION SEQUENCE ELEMENT IS186A-RELATED"/>
    <property type="match status" value="1"/>
</dbReference>
<reference evidence="3 4" key="1">
    <citation type="submission" date="2019-03" db="EMBL/GenBank/DDBJ databases">
        <title>Flavobacterium AR-3-4 sp. nov. isolated from arctic soil.</title>
        <authorList>
            <person name="Chaudhary D.K."/>
        </authorList>
    </citation>
    <scope>NUCLEOTIDE SEQUENCE [LARGE SCALE GENOMIC DNA]</scope>
    <source>
        <strain evidence="3 4">AR-3-4</strain>
    </source>
</reference>
<dbReference type="GO" id="GO:0006313">
    <property type="term" value="P:DNA transposition"/>
    <property type="evidence" value="ECO:0007669"/>
    <property type="project" value="InterPro"/>
</dbReference>
<accession>A0A4R5CF43</accession>
<dbReference type="GO" id="GO:0004803">
    <property type="term" value="F:transposase activity"/>
    <property type="evidence" value="ECO:0007669"/>
    <property type="project" value="InterPro"/>
</dbReference>
<evidence type="ECO:0000256" key="1">
    <source>
        <dbReference type="SAM" id="Phobius"/>
    </source>
</evidence>
<dbReference type="Gene3D" id="3.90.350.10">
    <property type="entry name" value="Transposase Inhibitor Protein From Tn5, Chain A, domain 1"/>
    <property type="match status" value="1"/>
</dbReference>
<gene>
    <name evidence="3" type="ORF">E0F76_09725</name>
</gene>
<dbReference type="AlphaFoldDB" id="A0A4R5CF43"/>
<protein>
    <recommendedName>
        <fullName evidence="2">Transposase IS4-like domain-containing protein</fullName>
    </recommendedName>
</protein>
<proteinExistence type="predicted"/>
<keyword evidence="1" id="KW-0472">Membrane</keyword>
<keyword evidence="1" id="KW-1133">Transmembrane helix</keyword>
<dbReference type="OrthoDB" id="7327264at2"/>
<dbReference type="GO" id="GO:0003677">
    <property type="term" value="F:DNA binding"/>
    <property type="evidence" value="ECO:0007669"/>
    <property type="project" value="InterPro"/>
</dbReference>
<dbReference type="SUPFAM" id="SSF53098">
    <property type="entry name" value="Ribonuclease H-like"/>
    <property type="match status" value="1"/>
</dbReference>
<feature type="transmembrane region" description="Helical" evidence="1">
    <location>
        <begin position="52"/>
        <end position="70"/>
    </location>
</feature>
<dbReference type="InterPro" id="IPR012337">
    <property type="entry name" value="RNaseH-like_sf"/>
</dbReference>
<keyword evidence="4" id="KW-1185">Reference proteome</keyword>
<dbReference type="InterPro" id="IPR002559">
    <property type="entry name" value="Transposase_11"/>
</dbReference>